<dbReference type="KEGG" id="rag:B739_1349"/>
<keyword evidence="2" id="KW-1185">Reference proteome</keyword>
<evidence type="ECO:0000313" key="2">
    <source>
        <dbReference type="Proteomes" id="UP000006276"/>
    </source>
</evidence>
<reference evidence="1 2" key="1">
    <citation type="submission" date="2012-09" db="EMBL/GenBank/DDBJ databases">
        <title>Riemerella anatipestifer vaccine strains.</title>
        <authorList>
            <person name="Chun C.A."/>
            <person name="Shu W.M."/>
            <person name="Kang Z.D."/>
            <person name="Jia W.X."/>
        </authorList>
    </citation>
    <scope>NUCLEOTIDE SEQUENCE [LARGE SCALE GENOMIC DNA]</scope>
    <source>
        <strain evidence="1 2">RA-CH-1</strain>
    </source>
</reference>
<proteinExistence type="predicted"/>
<gene>
    <name evidence="1" type="ORF">B739_1349</name>
</gene>
<dbReference type="AlphaFoldDB" id="J9R885"/>
<dbReference type="PATRIC" id="fig|1228997.3.peg.1345"/>
<name>J9R885_RIEAN</name>
<organism evidence="1 2">
    <name type="scientific">Riemerella anatipestifer RA-CH-1</name>
    <dbReference type="NCBI Taxonomy" id="1228997"/>
    <lineage>
        <taxon>Bacteria</taxon>
        <taxon>Pseudomonadati</taxon>
        <taxon>Bacteroidota</taxon>
        <taxon>Flavobacteriia</taxon>
        <taxon>Flavobacteriales</taxon>
        <taxon>Weeksellaceae</taxon>
        <taxon>Riemerella</taxon>
    </lineage>
</organism>
<sequence>MRVVSNIIDKISIEPLLKACKKEGNPSYHLKMMLSLYGEYLLQQKDRETHS</sequence>
<dbReference type="EMBL" id="CP003787">
    <property type="protein sequence ID" value="AFR35947.1"/>
    <property type="molecule type" value="Genomic_DNA"/>
</dbReference>
<accession>J9R885</accession>
<evidence type="ECO:0000313" key="1">
    <source>
        <dbReference type="EMBL" id="AFR35947.1"/>
    </source>
</evidence>
<dbReference type="Proteomes" id="UP000006276">
    <property type="component" value="Chromosome"/>
</dbReference>
<dbReference type="HOGENOM" id="CLU_3103312_0_0_10"/>
<protein>
    <submittedName>
        <fullName evidence="1">Uncharacterized protein</fullName>
    </submittedName>
</protein>